<dbReference type="AlphaFoldDB" id="A0A1I6GAL3"/>
<evidence type="ECO:0000313" key="3">
    <source>
        <dbReference type="Proteomes" id="UP000199658"/>
    </source>
</evidence>
<evidence type="ECO:0000259" key="1">
    <source>
        <dbReference type="Pfam" id="PF01833"/>
    </source>
</evidence>
<dbReference type="CDD" id="cd00102">
    <property type="entry name" value="IPT"/>
    <property type="match status" value="1"/>
</dbReference>
<dbReference type="Pfam" id="PF01833">
    <property type="entry name" value="TIG"/>
    <property type="match status" value="1"/>
</dbReference>
<dbReference type="EMBL" id="FOYO01000001">
    <property type="protein sequence ID" value="SFR39107.1"/>
    <property type="molecule type" value="Genomic_DNA"/>
</dbReference>
<dbReference type="SUPFAM" id="SSF55486">
    <property type="entry name" value="Metalloproteases ('zincins'), catalytic domain"/>
    <property type="match status" value="1"/>
</dbReference>
<feature type="domain" description="IPT/TIG" evidence="1">
    <location>
        <begin position="283"/>
        <end position="340"/>
    </location>
</feature>
<dbReference type="OrthoDB" id="7874800at2"/>
<sequence length="837" mass="90562">MEQDFQPIPPDSCGPRPAQWLFDPKAFALFVTTVSKARASSETCSDLPVAELRPRIACAPALLEQAHAALDGNPTAARKLRFTLAKFDGATIPTAIGVWALTTDIGAIKLSKRKRMRLSKAQSSLPLLVSFEALETVLAATVYVSRTRRELATYLGGLRLALQGLDEMQHLFVLALNCGGGDQFATAFDTAVHALSFEPGGLPMSYPPLGGAPWFDWPPQSGLPGEFPTPGLGSQPLPTEIPRLTRLTDYFERCLTNNLIPEMHRRGIGFVDLITNRSGAYQITDITPEAVCPRTRITIDGNNFNGAAEVRFVDASGGTVSAVPVSVTDSQIVVEVPLDARSGPIWIHVPISMTLCLTTLTMTRPGTPGEIEIGAPVIHHFGPQSGLDCIAMFSSVDLSWVVSPADVEVTVFIVDPIGNRREVETAGPARGNFVFLPDQVGPWTFEIFANHSTLPCGVEAQSRTLNVALREHANFTIAAIEHTQAIQVFSLEDSPPEPNNAIPLTAGMDTVLRVYLRAHPSPTGPSVARCTGTVTMNGNTYFPMNDDERLAVNSFIIASEEPSRDNTNDSLNFLIPAADAMGAANEAVVEIFNTQTCRTITRAQTEILTWLDRPVLPVTIRRIAESGADPVDGAGPDRAVIPAEALRLVRDAFRMLPSPRTNIVFHPGVFQLNAATAEDNYCREGGHYQLALSVAAEHNDNEGYPPTGHHTRSWLGLFMGTGCGVPGMMAWPATSTCISERNRVTIAHELLHTIGLGHTKTTAGEDCEAVFQPVACHFIRDADGNDTNGTLLHVGFDIDGNSAIPVAADIQSYRTDVRLWTSAQHYLLARDLLDTRY</sequence>
<reference evidence="3" key="1">
    <citation type="submission" date="2016-10" db="EMBL/GenBank/DDBJ databases">
        <authorList>
            <person name="Varghese N."/>
            <person name="Submissions S."/>
        </authorList>
    </citation>
    <scope>NUCLEOTIDE SEQUENCE [LARGE SCALE GENOMIC DNA]</scope>
    <source>
        <strain evidence="3">DSM 26921</strain>
    </source>
</reference>
<dbReference type="Gene3D" id="2.60.40.10">
    <property type="entry name" value="Immunoglobulins"/>
    <property type="match status" value="1"/>
</dbReference>
<dbReference type="InterPro" id="IPR013783">
    <property type="entry name" value="Ig-like_fold"/>
</dbReference>
<dbReference type="InterPro" id="IPR002909">
    <property type="entry name" value="IPT_dom"/>
</dbReference>
<dbReference type="STRING" id="670154.SAMN04488002_1139"/>
<protein>
    <submittedName>
        <fullName evidence="2">IPT/TIG domain-containing protein</fullName>
    </submittedName>
</protein>
<accession>A0A1I6GAL3</accession>
<evidence type="ECO:0000313" key="2">
    <source>
        <dbReference type="EMBL" id="SFR39107.1"/>
    </source>
</evidence>
<dbReference type="InterPro" id="IPR014756">
    <property type="entry name" value="Ig_E-set"/>
</dbReference>
<proteinExistence type="predicted"/>
<organism evidence="2 3">
    <name type="scientific">Litoreibacter janthinus</name>
    <dbReference type="NCBI Taxonomy" id="670154"/>
    <lineage>
        <taxon>Bacteria</taxon>
        <taxon>Pseudomonadati</taxon>
        <taxon>Pseudomonadota</taxon>
        <taxon>Alphaproteobacteria</taxon>
        <taxon>Rhodobacterales</taxon>
        <taxon>Roseobacteraceae</taxon>
        <taxon>Litoreibacter</taxon>
    </lineage>
</organism>
<gene>
    <name evidence="2" type="ORF">SAMN04488002_1139</name>
</gene>
<name>A0A1I6GAL3_9RHOB</name>
<keyword evidence="3" id="KW-1185">Reference proteome</keyword>
<dbReference type="Proteomes" id="UP000199658">
    <property type="component" value="Unassembled WGS sequence"/>
</dbReference>
<dbReference type="SUPFAM" id="SSF81296">
    <property type="entry name" value="E set domains"/>
    <property type="match status" value="1"/>
</dbReference>